<reference evidence="4" key="1">
    <citation type="submission" date="2022-07" db="EMBL/GenBank/DDBJ databases">
        <title>Evaluation of T. orientalis genome assembly methods using nanopore sequencing and analysis of variation between genomes.</title>
        <authorList>
            <person name="Yam J."/>
            <person name="Micallef M.L."/>
            <person name="Liu M."/>
            <person name="Djordjevic S.P."/>
            <person name="Bogema D.R."/>
            <person name="Jenkins C."/>
        </authorList>
    </citation>
    <scope>NUCLEOTIDE SEQUENCE</scope>
    <source>
        <strain evidence="4">Goon Nure</strain>
    </source>
</reference>
<dbReference type="PANTHER" id="PTHR24016:SF0">
    <property type="entry name" value="CONSERVED OLIGOMERIC GOLGI COMPLEX SUBUNIT 4"/>
    <property type="match status" value="1"/>
</dbReference>
<dbReference type="Pfam" id="PF20662">
    <property type="entry name" value="COG4_C"/>
    <property type="match status" value="1"/>
</dbReference>
<dbReference type="Proteomes" id="UP000244811">
    <property type="component" value="Chromosome 1"/>
</dbReference>
<feature type="region of interest" description="Disordered" evidence="1">
    <location>
        <begin position="80"/>
        <end position="106"/>
    </location>
</feature>
<dbReference type="PANTHER" id="PTHR24016">
    <property type="entry name" value="CONSERVED OLIGOMERIC GOLGI COMPLEX SUBUNIT 4"/>
    <property type="match status" value="1"/>
</dbReference>
<evidence type="ECO:0008006" key="6">
    <source>
        <dbReference type="Google" id="ProtNLM"/>
    </source>
</evidence>
<feature type="domain" description="COG4 transport protein middle alpha-helical bundle" evidence="2">
    <location>
        <begin position="813"/>
        <end position="907"/>
    </location>
</feature>
<dbReference type="InterPro" id="IPR048684">
    <property type="entry name" value="COG4_C"/>
</dbReference>
<evidence type="ECO:0000259" key="3">
    <source>
        <dbReference type="Pfam" id="PF20662"/>
    </source>
</evidence>
<proteinExistence type="predicted"/>
<sequence>MDVLSCSLKELEDAENEILGELSVLESQTLGHLQRASALVDSNGDRSGGINLFRLSSLDRADASVVDSFSAQSGSFRTQSLGRTDSGVSRAVSLGERPETGSNREANTLTSIAVSSRSSIGLGDNFYRIESFGNRLKTIANESDCVLNKLKCAVSIVECVSVLYQSASKLVEFFTEMSGSGGSEDEYSGYETQLGRLDGKMGDVLQLGAQERLELSVDDRTLSDRNMDVVSPVNMGKRGSLEKVNLSDTSKSMELLFEQVSRYIEQVELAKKNGYWNEALIVITKGYIGQVIASLKWAVLRCLSVTIAQVPSTSGSTVTHGSGETQINAGTVIPSNSASVTATSGANATIQVADRPKMLTRLAVCLGSEMEVFKCYLSAIRAEFHYTATSGIGSGSGVNKMTAGSEVKLLKNALKRARNALIYQANVVLSELGGRYYIQICREIHEHVSVEVASMFVEFVKLHFTPFLPATAPRGGAANSGDNAISNSGSGNVNLYNTSNNYSGTVNTQSGSINATLGSSVSSYGGIGATTNNSLNSFNSAHNSTVNTSSTTSSSATVQVATAASYNSAGVSNRGTSSHGTASGISNNNSTSYSTSNSTSLANDTHLASHNTLNPRDNARNSHNSHSNISYNSYPGTSYNNNASSNSNIISNNSTSNNGNNSTNNSNTISSNHSGIYSSGNATLYNPSTLNLHTNIATNSMHQSSRNTAISMESESLLSQLERALEDANVVETIVGDSKYQTVLDTIAIMASLWSDFESALRDSTRPVYSKLNISLLSHGDSSNPQNINTTNLTTDLPLNNSTKLPPNPLVSDNTYGPDGLVTLSLATKTLQSLLNAYVQIQHVFILKYVKQAILVDAIYQSVSTLVDDVFFILQKSQQRSIGTGDLQTACATFNQTSAIIGGELKTALVGNLVESRAVYERWAQKLENLSSSSVQTMLEEHFKKTLGSVPDSIGSKHSFVHSLNNVEECLGLLEKFKQEMSECFADRFFKEKQEKNLLIDNTIQTLDSVTTELEEILNTCCEYVFNILKDHLNDPLLKFGAIDFEMDDEKYSRSQNDESFADQLVSVLNIILGHLNTNYTPKVALKCMTNLVEKLSKYLETCTLSKRFTIYGAVYFDTAIRSLVYACSSYNQEIRKEFTTLLQISDVLNVNNRDDLMLLKESEYTIDISKYSGLRTDLTF</sequence>
<dbReference type="InterPro" id="IPR048682">
    <property type="entry name" value="COG4"/>
</dbReference>
<dbReference type="AlphaFoldDB" id="A0A976QS58"/>
<feature type="region of interest" description="Disordered" evidence="1">
    <location>
        <begin position="568"/>
        <end position="667"/>
    </location>
</feature>
<organism evidence="4 5">
    <name type="scientific">Theileria orientalis</name>
    <dbReference type="NCBI Taxonomy" id="68886"/>
    <lineage>
        <taxon>Eukaryota</taxon>
        <taxon>Sar</taxon>
        <taxon>Alveolata</taxon>
        <taxon>Apicomplexa</taxon>
        <taxon>Aconoidasida</taxon>
        <taxon>Piroplasmida</taxon>
        <taxon>Theileriidae</taxon>
        <taxon>Theileria</taxon>
    </lineage>
</organism>
<gene>
    <name evidence="4" type="ORF">MACK_000531</name>
</gene>
<name>A0A976QS58_THEOR</name>
<dbReference type="Gene3D" id="1.10.287.1060">
    <property type="entry name" value="ESAT-6-like"/>
    <property type="match status" value="1"/>
</dbReference>
<dbReference type="InterPro" id="IPR013167">
    <property type="entry name" value="COG4_M"/>
</dbReference>
<evidence type="ECO:0000313" key="4">
    <source>
        <dbReference type="EMBL" id="UKK00458.2"/>
    </source>
</evidence>
<evidence type="ECO:0000256" key="1">
    <source>
        <dbReference type="SAM" id="MobiDB-lite"/>
    </source>
</evidence>
<dbReference type="EMBL" id="CP056069">
    <property type="protein sequence ID" value="UKK00458.2"/>
    <property type="molecule type" value="Genomic_DNA"/>
</dbReference>
<evidence type="ECO:0000313" key="5">
    <source>
        <dbReference type="Proteomes" id="UP000244811"/>
    </source>
</evidence>
<evidence type="ECO:0000259" key="2">
    <source>
        <dbReference type="Pfam" id="PF08318"/>
    </source>
</evidence>
<dbReference type="Pfam" id="PF08318">
    <property type="entry name" value="COG4_m"/>
    <property type="match status" value="1"/>
</dbReference>
<accession>A0A976QS58</accession>
<feature type="domain" description="Conserved oligomeric Golgi complex subunit 4 C-terminal" evidence="3">
    <location>
        <begin position="964"/>
        <end position="1158"/>
    </location>
</feature>
<feature type="compositionally biased region" description="Polar residues" evidence="1">
    <location>
        <begin position="601"/>
        <end position="615"/>
    </location>
</feature>
<feature type="compositionally biased region" description="Polar residues" evidence="1">
    <location>
        <begin position="568"/>
        <end position="585"/>
    </location>
</feature>
<protein>
    <recommendedName>
        <fullName evidence="6">Component of oligomeric Golgi complex 4</fullName>
    </recommendedName>
</protein>
<feature type="compositionally biased region" description="Low complexity" evidence="1">
    <location>
        <begin position="586"/>
        <end position="600"/>
    </location>
</feature>
<dbReference type="Gene3D" id="1.20.58.1970">
    <property type="match status" value="1"/>
</dbReference>
<feature type="compositionally biased region" description="Low complexity" evidence="1">
    <location>
        <begin position="621"/>
        <end position="667"/>
    </location>
</feature>